<evidence type="ECO:0000256" key="5">
    <source>
        <dbReference type="ARBA" id="ARBA00022692"/>
    </source>
</evidence>
<name>A0AA39HDC7_9BILA</name>
<comment type="similarity">
    <text evidence="2">Belongs to the glycosyltransferase 31 family.</text>
</comment>
<gene>
    <name evidence="11" type="ORF">QR680_017114</name>
</gene>
<evidence type="ECO:0000256" key="1">
    <source>
        <dbReference type="ARBA" id="ARBA00004323"/>
    </source>
</evidence>
<keyword evidence="8" id="KW-0333">Golgi apparatus</keyword>
<dbReference type="Proteomes" id="UP001175271">
    <property type="component" value="Unassembled WGS sequence"/>
</dbReference>
<keyword evidence="4" id="KW-0808">Transferase</keyword>
<evidence type="ECO:0000313" key="11">
    <source>
        <dbReference type="EMBL" id="KAK0403762.1"/>
    </source>
</evidence>
<keyword evidence="12" id="KW-1185">Reference proteome</keyword>
<evidence type="ECO:0000256" key="4">
    <source>
        <dbReference type="ARBA" id="ARBA00022679"/>
    </source>
</evidence>
<dbReference type="GO" id="GO:0000139">
    <property type="term" value="C:Golgi membrane"/>
    <property type="evidence" value="ECO:0007669"/>
    <property type="project" value="UniProtKB-SubCell"/>
</dbReference>
<evidence type="ECO:0000256" key="9">
    <source>
        <dbReference type="ARBA" id="ARBA00023136"/>
    </source>
</evidence>
<dbReference type="GO" id="GO:0006493">
    <property type="term" value="P:protein O-linked glycosylation"/>
    <property type="evidence" value="ECO:0007669"/>
    <property type="project" value="TreeGrafter"/>
</dbReference>
<evidence type="ECO:0008006" key="13">
    <source>
        <dbReference type="Google" id="ProtNLM"/>
    </source>
</evidence>
<evidence type="ECO:0000256" key="2">
    <source>
        <dbReference type="ARBA" id="ARBA00008661"/>
    </source>
</evidence>
<keyword evidence="3" id="KW-0328">Glycosyltransferase</keyword>
<dbReference type="EMBL" id="JAUCMV010000004">
    <property type="protein sequence ID" value="KAK0403762.1"/>
    <property type="molecule type" value="Genomic_DNA"/>
</dbReference>
<comment type="subcellular location">
    <subcellularLocation>
        <location evidence="1">Golgi apparatus membrane</location>
        <topology evidence="1">Single-pass type II membrane protein</topology>
    </subcellularLocation>
</comment>
<keyword evidence="5 10" id="KW-0812">Transmembrane</keyword>
<evidence type="ECO:0000256" key="7">
    <source>
        <dbReference type="ARBA" id="ARBA00022989"/>
    </source>
</evidence>
<dbReference type="InterPro" id="IPR002659">
    <property type="entry name" value="Glyco_trans_31"/>
</dbReference>
<protein>
    <recommendedName>
        <fullName evidence="13">Hexosyltransferase</fullName>
    </recommendedName>
</protein>
<dbReference type="PANTHER" id="PTHR11214">
    <property type="entry name" value="BETA-1,3-N-ACETYLGLUCOSAMINYLTRANSFERASE"/>
    <property type="match status" value="1"/>
</dbReference>
<dbReference type="Gene3D" id="3.90.550.50">
    <property type="match status" value="1"/>
</dbReference>
<dbReference type="PANTHER" id="PTHR11214:SF3">
    <property type="entry name" value="BETA-1,3-GALACTOSYLTRANSFERASE 6"/>
    <property type="match status" value="1"/>
</dbReference>
<comment type="caution">
    <text evidence="11">The sequence shown here is derived from an EMBL/GenBank/DDBJ whole genome shotgun (WGS) entry which is preliminary data.</text>
</comment>
<evidence type="ECO:0000313" key="12">
    <source>
        <dbReference type="Proteomes" id="UP001175271"/>
    </source>
</evidence>
<accession>A0AA39HDC7</accession>
<dbReference type="Pfam" id="PF01762">
    <property type="entry name" value="Galactosyl_T"/>
    <property type="match status" value="1"/>
</dbReference>
<evidence type="ECO:0000256" key="3">
    <source>
        <dbReference type="ARBA" id="ARBA00022676"/>
    </source>
</evidence>
<sequence>MNPNGIRENPKPHQSRTISCWRRPFEGKGHEAVFARGDKDSRGQQTEDDRFFERIDRCGSSGCPRPGGRLSTASMALGKLHATGGLVVVAIVALILLNLYFLSGQKDHDFFIDARESLVRSSRGAPMVPKYLILVLSKRGNVERRQAIRETWAKTYRENFGWKTRFVVGRDATEGALGDEHLGDVLEVNVIESYLSLVDKLQKAFGIVLDSEKFQYVIKVDDDVYLNLRPFLEAEDSDPPKGNILGHAIFGSMASTDPVDKYFSEAHASQKAEFPSFASGTGYLMSKETLAAIVRRCTVPRSRTQYEDVYFTGYCRSQLGMHLVDDRHFGFQRRLVLPCNVRQFAVVHNLTAGNLRYVHEMLNLEMKGGATPGPRARRSPVEEAVAIEEGMEPILIAAILFGALLIALSIVGSFYVYRYTMNRERIHQKTGSSQSSRGAPTIVTCEEGKHEGVRSTQSAAVSLQLPGQISEARSSPRHSCVNEETRVLGVPSGFRQHSAEIPRPASNNLHTKEDPGVRRKSSAALYEAQLLGIGAPPMDVQSEQEEIERQKRKNMMIL</sequence>
<proteinExistence type="inferred from homology"/>
<evidence type="ECO:0000256" key="6">
    <source>
        <dbReference type="ARBA" id="ARBA00022968"/>
    </source>
</evidence>
<reference evidence="11" key="1">
    <citation type="submission" date="2023-06" db="EMBL/GenBank/DDBJ databases">
        <title>Genomic analysis of the entomopathogenic nematode Steinernema hermaphroditum.</title>
        <authorList>
            <person name="Schwarz E.M."/>
            <person name="Heppert J.K."/>
            <person name="Baniya A."/>
            <person name="Schwartz H.T."/>
            <person name="Tan C.-H."/>
            <person name="Antoshechkin I."/>
            <person name="Sternberg P.W."/>
            <person name="Goodrich-Blair H."/>
            <person name="Dillman A.R."/>
        </authorList>
    </citation>
    <scope>NUCLEOTIDE SEQUENCE</scope>
    <source>
        <strain evidence="11">PS9179</strain>
        <tissue evidence="11">Whole animal</tissue>
    </source>
</reference>
<feature type="transmembrane region" description="Helical" evidence="10">
    <location>
        <begin position="394"/>
        <end position="417"/>
    </location>
</feature>
<evidence type="ECO:0000256" key="8">
    <source>
        <dbReference type="ARBA" id="ARBA00023034"/>
    </source>
</evidence>
<keyword evidence="9 10" id="KW-0472">Membrane</keyword>
<feature type="transmembrane region" description="Helical" evidence="10">
    <location>
        <begin position="80"/>
        <end position="102"/>
    </location>
</feature>
<dbReference type="GO" id="GO:0016758">
    <property type="term" value="F:hexosyltransferase activity"/>
    <property type="evidence" value="ECO:0007669"/>
    <property type="project" value="InterPro"/>
</dbReference>
<evidence type="ECO:0000256" key="10">
    <source>
        <dbReference type="SAM" id="Phobius"/>
    </source>
</evidence>
<dbReference type="AlphaFoldDB" id="A0AA39HDC7"/>
<keyword evidence="7 10" id="KW-1133">Transmembrane helix</keyword>
<keyword evidence="6" id="KW-0735">Signal-anchor</keyword>
<organism evidence="11 12">
    <name type="scientific">Steinernema hermaphroditum</name>
    <dbReference type="NCBI Taxonomy" id="289476"/>
    <lineage>
        <taxon>Eukaryota</taxon>
        <taxon>Metazoa</taxon>
        <taxon>Ecdysozoa</taxon>
        <taxon>Nematoda</taxon>
        <taxon>Chromadorea</taxon>
        <taxon>Rhabditida</taxon>
        <taxon>Tylenchina</taxon>
        <taxon>Panagrolaimomorpha</taxon>
        <taxon>Strongyloidoidea</taxon>
        <taxon>Steinernematidae</taxon>
        <taxon>Steinernema</taxon>
    </lineage>
</organism>